<dbReference type="AlphaFoldDB" id="A0A1R3RRL1"/>
<evidence type="ECO:0000313" key="2">
    <source>
        <dbReference type="Proteomes" id="UP000188318"/>
    </source>
</evidence>
<dbReference type="OMA" id="DTHLIVC"/>
<name>A0A1R3RRL1_ASPC5</name>
<gene>
    <name evidence="1" type="ORF">ASPCADRAFT_143251</name>
</gene>
<dbReference type="Proteomes" id="UP000188318">
    <property type="component" value="Unassembled WGS sequence"/>
</dbReference>
<keyword evidence="2" id="KW-1185">Reference proteome</keyword>
<organism evidence="1 2">
    <name type="scientific">Aspergillus carbonarius (strain ITEM 5010)</name>
    <dbReference type="NCBI Taxonomy" id="602072"/>
    <lineage>
        <taxon>Eukaryota</taxon>
        <taxon>Fungi</taxon>
        <taxon>Dikarya</taxon>
        <taxon>Ascomycota</taxon>
        <taxon>Pezizomycotina</taxon>
        <taxon>Eurotiomycetes</taxon>
        <taxon>Eurotiomycetidae</taxon>
        <taxon>Eurotiales</taxon>
        <taxon>Aspergillaceae</taxon>
        <taxon>Aspergillus</taxon>
        <taxon>Aspergillus subgen. Circumdati</taxon>
    </lineage>
</organism>
<dbReference type="EMBL" id="KV907497">
    <property type="protein sequence ID" value="OOF97100.1"/>
    <property type="molecule type" value="Genomic_DNA"/>
</dbReference>
<dbReference type="VEuPathDB" id="FungiDB:ASPCADRAFT_143251"/>
<dbReference type="OrthoDB" id="5391496at2759"/>
<sequence length="223" mass="25349">MARDSVRRIYFGDWVTDFLQHILNQDAPLTLLLVCSTRELFLEQLLAASHMQPAEAVDRHHMLTKTIGLLSKSRRIKLIFCPMLEHLRAYLSVIKFPENLRIVSDEGRQARRPLVAILDSLALHMPTSEFSAQGLSRTFALAVEVSSRADMDLVLCECRDAADPADSGRGEVLWYTQVPLLNSSVRIGEESTSFRRGVPVRRVVERWFDFNENGHPVTDTMDI</sequence>
<evidence type="ECO:0000313" key="1">
    <source>
        <dbReference type="EMBL" id="OOF97100.1"/>
    </source>
</evidence>
<proteinExistence type="predicted"/>
<accession>A0A1R3RRL1</accession>
<protein>
    <submittedName>
        <fullName evidence="1">Uncharacterized protein</fullName>
    </submittedName>
</protein>
<reference evidence="2" key="1">
    <citation type="journal article" date="2017" name="Genome Biol.">
        <title>Comparative genomics reveals high biological diversity and specific adaptations in the industrially and medically important fungal genus Aspergillus.</title>
        <authorList>
            <person name="de Vries R.P."/>
            <person name="Riley R."/>
            <person name="Wiebenga A."/>
            <person name="Aguilar-Osorio G."/>
            <person name="Amillis S."/>
            <person name="Uchima C.A."/>
            <person name="Anderluh G."/>
            <person name="Asadollahi M."/>
            <person name="Askin M."/>
            <person name="Barry K."/>
            <person name="Battaglia E."/>
            <person name="Bayram O."/>
            <person name="Benocci T."/>
            <person name="Braus-Stromeyer S.A."/>
            <person name="Caldana C."/>
            <person name="Canovas D."/>
            <person name="Cerqueira G.C."/>
            <person name="Chen F."/>
            <person name="Chen W."/>
            <person name="Choi C."/>
            <person name="Clum A."/>
            <person name="Dos Santos R.A."/>
            <person name="Damasio A.R."/>
            <person name="Diallinas G."/>
            <person name="Emri T."/>
            <person name="Fekete E."/>
            <person name="Flipphi M."/>
            <person name="Freyberg S."/>
            <person name="Gallo A."/>
            <person name="Gournas C."/>
            <person name="Habgood R."/>
            <person name="Hainaut M."/>
            <person name="Harispe M.L."/>
            <person name="Henrissat B."/>
            <person name="Hilden K.S."/>
            <person name="Hope R."/>
            <person name="Hossain A."/>
            <person name="Karabika E."/>
            <person name="Karaffa L."/>
            <person name="Karanyi Z."/>
            <person name="Krasevec N."/>
            <person name="Kuo A."/>
            <person name="Kusch H."/>
            <person name="LaButti K."/>
            <person name="Lagendijk E.L."/>
            <person name="Lapidus A."/>
            <person name="Levasseur A."/>
            <person name="Lindquist E."/>
            <person name="Lipzen A."/>
            <person name="Logrieco A.F."/>
            <person name="MacCabe A."/>
            <person name="Maekelae M.R."/>
            <person name="Malavazi I."/>
            <person name="Melin P."/>
            <person name="Meyer V."/>
            <person name="Mielnichuk N."/>
            <person name="Miskei M."/>
            <person name="Molnar A.P."/>
            <person name="Mule G."/>
            <person name="Ngan C.Y."/>
            <person name="Orejas M."/>
            <person name="Orosz E."/>
            <person name="Ouedraogo J.P."/>
            <person name="Overkamp K.M."/>
            <person name="Park H.-S."/>
            <person name="Perrone G."/>
            <person name="Piumi F."/>
            <person name="Punt P.J."/>
            <person name="Ram A.F."/>
            <person name="Ramon A."/>
            <person name="Rauscher S."/>
            <person name="Record E."/>
            <person name="Riano-Pachon D.M."/>
            <person name="Robert V."/>
            <person name="Roehrig J."/>
            <person name="Ruller R."/>
            <person name="Salamov A."/>
            <person name="Salih N.S."/>
            <person name="Samson R.A."/>
            <person name="Sandor E."/>
            <person name="Sanguinetti M."/>
            <person name="Schuetze T."/>
            <person name="Sepcic K."/>
            <person name="Shelest E."/>
            <person name="Sherlock G."/>
            <person name="Sophianopoulou V."/>
            <person name="Squina F.M."/>
            <person name="Sun H."/>
            <person name="Susca A."/>
            <person name="Todd R.B."/>
            <person name="Tsang A."/>
            <person name="Unkles S.E."/>
            <person name="van de Wiele N."/>
            <person name="van Rossen-Uffink D."/>
            <person name="Oliveira J.V."/>
            <person name="Vesth T.C."/>
            <person name="Visser J."/>
            <person name="Yu J.-H."/>
            <person name="Zhou M."/>
            <person name="Andersen M.R."/>
            <person name="Archer D.B."/>
            <person name="Baker S.E."/>
            <person name="Benoit I."/>
            <person name="Brakhage A.A."/>
            <person name="Braus G.H."/>
            <person name="Fischer R."/>
            <person name="Frisvad J.C."/>
            <person name="Goldman G.H."/>
            <person name="Houbraken J."/>
            <person name="Oakley B."/>
            <person name="Pocsi I."/>
            <person name="Scazzocchio C."/>
            <person name="Seiboth B."/>
            <person name="vanKuyk P.A."/>
            <person name="Wortman J."/>
            <person name="Dyer P.S."/>
            <person name="Grigoriev I.V."/>
        </authorList>
    </citation>
    <scope>NUCLEOTIDE SEQUENCE [LARGE SCALE GENOMIC DNA]</scope>
    <source>
        <strain evidence="2">ITEM 5010</strain>
    </source>
</reference>